<keyword evidence="1" id="KW-0812">Transmembrane</keyword>
<evidence type="ECO:0000256" key="1">
    <source>
        <dbReference type="SAM" id="Phobius"/>
    </source>
</evidence>
<dbReference type="BioCyc" id="PSYR875330:G11XH-2936-MONOMER"/>
<feature type="transmembrane region" description="Helical" evidence="1">
    <location>
        <begin position="66"/>
        <end position="97"/>
    </location>
</feature>
<feature type="transmembrane region" description="Helical" evidence="1">
    <location>
        <begin position="29"/>
        <end position="46"/>
    </location>
</feature>
<dbReference type="Proteomes" id="UP000005466">
    <property type="component" value="Unassembled WGS sequence"/>
</dbReference>
<dbReference type="AlphaFoldDB" id="E7PP05"/>
<sequence>MVQKTRQTPVPLKHQSLLKIQQTRPIRQITVLAVMLGLELLVFNIGRTKRILLPLLSHLQAVAALAVVVAAVLVVALVLVMLLLPALIITVAAVVLVKARTMIKISKLHLLKIVKNLLHVMAMFFPALY</sequence>
<evidence type="ECO:0000313" key="2">
    <source>
        <dbReference type="EMBL" id="EGH19651.1"/>
    </source>
</evidence>
<name>E7PP05_PSESG</name>
<dbReference type="EMBL" id="ADWY01004339">
    <property type="protein sequence ID" value="EGH19651.1"/>
    <property type="molecule type" value="Genomic_DNA"/>
</dbReference>
<keyword evidence="1" id="KW-0472">Membrane</keyword>
<comment type="caution">
    <text evidence="2">The sequence shown here is derived from an EMBL/GenBank/DDBJ whole genome shotgun (WGS) entry which is preliminary data.</text>
</comment>
<proteinExistence type="predicted"/>
<keyword evidence="1" id="KW-1133">Transmembrane helix</keyword>
<reference evidence="2 3" key="1">
    <citation type="journal article" date="2011" name="PLoS Pathog.">
        <title>Dynamic evolution of pathogenicity revealed by sequencing and comparative genomics of 19 Pseudomonas syringae isolates.</title>
        <authorList>
            <person name="Baltrus D.A."/>
            <person name="Nishimura M.T."/>
            <person name="Romanchuk A."/>
            <person name="Chang J.H."/>
            <person name="Mukhtar M.S."/>
            <person name="Cherkis K."/>
            <person name="Roach J."/>
            <person name="Grant S.R."/>
            <person name="Jones C.D."/>
            <person name="Dangl J.L."/>
        </authorList>
    </citation>
    <scope>NUCLEOTIDE SEQUENCE [LARGE SCALE GENOMIC DNA]</scope>
    <source>
        <strain evidence="3">race 4</strain>
    </source>
</reference>
<evidence type="ECO:0000313" key="3">
    <source>
        <dbReference type="Proteomes" id="UP000005466"/>
    </source>
</evidence>
<gene>
    <name evidence="2" type="ORF">Pgy4_42479</name>
</gene>
<organism evidence="2 3">
    <name type="scientific">Pseudomonas savastanoi pv. glycinea str. race 4</name>
    <dbReference type="NCBI Taxonomy" id="875330"/>
    <lineage>
        <taxon>Bacteria</taxon>
        <taxon>Pseudomonadati</taxon>
        <taxon>Pseudomonadota</taxon>
        <taxon>Gammaproteobacteria</taxon>
        <taxon>Pseudomonadales</taxon>
        <taxon>Pseudomonadaceae</taxon>
        <taxon>Pseudomonas</taxon>
    </lineage>
</organism>
<protein>
    <submittedName>
        <fullName evidence="2">Uncharacterized protein</fullName>
    </submittedName>
</protein>
<accession>E7PP05</accession>
<dbReference type="HOGENOM" id="CLU_1946969_0_0_6"/>